<name>A0A841K0G4_9BACT</name>
<dbReference type="Proteomes" id="UP000538666">
    <property type="component" value="Unassembled WGS sequence"/>
</dbReference>
<evidence type="ECO:0000256" key="1">
    <source>
        <dbReference type="ARBA" id="ARBA00001932"/>
    </source>
</evidence>
<evidence type="ECO:0000256" key="11">
    <source>
        <dbReference type="ARBA" id="ARBA00023239"/>
    </source>
</evidence>
<dbReference type="InterPro" id="IPR036134">
    <property type="entry name" value="Crypto/Photolyase_FAD-like_sf"/>
</dbReference>
<dbReference type="Gene3D" id="1.10.579.10">
    <property type="entry name" value="DNA Cyclobutane Dipyrimidine Photolyase, subunit A, domain 3"/>
    <property type="match status" value="1"/>
</dbReference>
<dbReference type="RefSeq" id="WP_311732243.1">
    <property type="nucleotide sequence ID" value="NZ_JACHEK010000009.1"/>
</dbReference>
<evidence type="ECO:0000256" key="13">
    <source>
        <dbReference type="ARBA" id="ARBA00033999"/>
    </source>
</evidence>
<evidence type="ECO:0000256" key="9">
    <source>
        <dbReference type="ARBA" id="ARBA00023125"/>
    </source>
</evidence>
<comment type="caution">
    <text evidence="16">The sequence shown here is derived from an EMBL/GenBank/DDBJ whole genome shotgun (WGS) entry which is preliminary data.</text>
</comment>
<keyword evidence="11 16" id="KW-0456">Lyase</keyword>
<evidence type="ECO:0000256" key="7">
    <source>
        <dbReference type="ARBA" id="ARBA00022763"/>
    </source>
</evidence>
<dbReference type="AlphaFoldDB" id="A0A841K0G4"/>
<reference evidence="16 17" key="1">
    <citation type="submission" date="2020-08" db="EMBL/GenBank/DDBJ databases">
        <title>Genomic Encyclopedia of Type Strains, Phase IV (KMG-IV): sequencing the most valuable type-strain genomes for metagenomic binning, comparative biology and taxonomic classification.</title>
        <authorList>
            <person name="Goeker M."/>
        </authorList>
    </citation>
    <scope>NUCLEOTIDE SEQUENCE [LARGE SCALE GENOMIC DNA]</scope>
    <source>
        <strain evidence="16 17">DSM 103733</strain>
    </source>
</reference>
<dbReference type="SUPFAM" id="SSF52425">
    <property type="entry name" value="Cryptochrome/photolyase, N-terminal domain"/>
    <property type="match status" value="1"/>
</dbReference>
<dbReference type="GO" id="GO:0000719">
    <property type="term" value="P:photoreactive repair"/>
    <property type="evidence" value="ECO:0007669"/>
    <property type="project" value="TreeGrafter"/>
</dbReference>
<protein>
    <recommendedName>
        <fullName evidence="5">Deoxyribodipyrimidine photo-lyase</fullName>
        <ecNumber evidence="4">4.1.99.3</ecNumber>
    </recommendedName>
    <alternativeName>
        <fullName evidence="12">DNA photolyase</fullName>
    </alternativeName>
</protein>
<dbReference type="FunFam" id="1.10.579.10:FF:000002">
    <property type="entry name" value="Deoxyribodipyrimidine photolyase"/>
    <property type="match status" value="1"/>
</dbReference>
<evidence type="ECO:0000259" key="15">
    <source>
        <dbReference type="PROSITE" id="PS51645"/>
    </source>
</evidence>
<dbReference type="Gene3D" id="1.25.40.80">
    <property type="match status" value="1"/>
</dbReference>
<gene>
    <name evidence="16" type="ORF">HNQ77_004427</name>
</gene>
<evidence type="ECO:0000313" key="16">
    <source>
        <dbReference type="EMBL" id="MBB6146455.1"/>
    </source>
</evidence>
<keyword evidence="17" id="KW-1185">Reference proteome</keyword>
<evidence type="ECO:0000256" key="14">
    <source>
        <dbReference type="SAM" id="MobiDB-lite"/>
    </source>
</evidence>
<feature type="domain" description="Photolyase/cryptochrome alpha/beta" evidence="15">
    <location>
        <begin position="57"/>
        <end position="186"/>
    </location>
</feature>
<dbReference type="InterPro" id="IPR006050">
    <property type="entry name" value="DNA_photolyase_N"/>
</dbReference>
<dbReference type="InterPro" id="IPR036155">
    <property type="entry name" value="Crypto/Photolyase_N_sf"/>
</dbReference>
<dbReference type="Pfam" id="PF00875">
    <property type="entry name" value="DNA_photolyase"/>
    <property type="match status" value="1"/>
</dbReference>
<keyword evidence="10" id="KW-0234">DNA repair</keyword>
<dbReference type="InterPro" id="IPR014729">
    <property type="entry name" value="Rossmann-like_a/b/a_fold"/>
</dbReference>
<evidence type="ECO:0000256" key="12">
    <source>
        <dbReference type="ARBA" id="ARBA00031671"/>
    </source>
</evidence>
<dbReference type="SUPFAM" id="SSF48173">
    <property type="entry name" value="Cryptochrome/photolyase FAD-binding domain"/>
    <property type="match status" value="1"/>
</dbReference>
<evidence type="ECO:0000256" key="8">
    <source>
        <dbReference type="ARBA" id="ARBA00022827"/>
    </source>
</evidence>
<comment type="similarity">
    <text evidence="3">Belongs to the DNA photolyase class-2 family.</text>
</comment>
<evidence type="ECO:0000256" key="6">
    <source>
        <dbReference type="ARBA" id="ARBA00022630"/>
    </source>
</evidence>
<comment type="cofactor">
    <cofactor evidence="1">
        <name>(6R)-5,10-methylene-5,6,7,8-tetrahydrofolate</name>
        <dbReference type="ChEBI" id="CHEBI:15636"/>
    </cofactor>
</comment>
<evidence type="ECO:0000313" key="17">
    <source>
        <dbReference type="Proteomes" id="UP000538666"/>
    </source>
</evidence>
<dbReference type="Gene3D" id="3.40.50.620">
    <property type="entry name" value="HUPs"/>
    <property type="match status" value="1"/>
</dbReference>
<evidence type="ECO:0000256" key="3">
    <source>
        <dbReference type="ARBA" id="ARBA00006409"/>
    </source>
</evidence>
<evidence type="ECO:0000256" key="4">
    <source>
        <dbReference type="ARBA" id="ARBA00013149"/>
    </source>
</evidence>
<accession>A0A841K0G4</accession>
<dbReference type="PROSITE" id="PS51645">
    <property type="entry name" value="PHR_CRY_ALPHA_BETA"/>
    <property type="match status" value="1"/>
</dbReference>
<dbReference type="GO" id="GO:0003904">
    <property type="term" value="F:deoxyribodipyrimidine photo-lyase activity"/>
    <property type="evidence" value="ECO:0007669"/>
    <property type="project" value="UniProtKB-EC"/>
</dbReference>
<comment type="cofactor">
    <cofactor evidence="2">
        <name>FAD</name>
        <dbReference type="ChEBI" id="CHEBI:57692"/>
    </cofactor>
</comment>
<keyword evidence="6" id="KW-0285">Flavoprotein</keyword>
<keyword evidence="7" id="KW-0227">DNA damage</keyword>
<comment type="catalytic activity">
    <reaction evidence="13">
        <text>cyclobutadipyrimidine (in DNA) = 2 pyrimidine residues (in DNA).</text>
        <dbReference type="EC" id="4.1.99.3"/>
    </reaction>
</comment>
<dbReference type="InterPro" id="IPR052219">
    <property type="entry name" value="Photolyase_Class-2"/>
</dbReference>
<dbReference type="EMBL" id="JACHEK010000009">
    <property type="protein sequence ID" value="MBB6146455.1"/>
    <property type="molecule type" value="Genomic_DNA"/>
</dbReference>
<evidence type="ECO:0000256" key="5">
    <source>
        <dbReference type="ARBA" id="ARBA00014046"/>
    </source>
</evidence>
<keyword evidence="8" id="KW-0274">FAD</keyword>
<evidence type="ECO:0000256" key="2">
    <source>
        <dbReference type="ARBA" id="ARBA00001974"/>
    </source>
</evidence>
<keyword evidence="9" id="KW-0238">DNA-binding</keyword>
<organism evidence="16 17">
    <name type="scientific">Silvibacterium bohemicum</name>
    <dbReference type="NCBI Taxonomy" id="1577686"/>
    <lineage>
        <taxon>Bacteria</taxon>
        <taxon>Pseudomonadati</taxon>
        <taxon>Acidobacteriota</taxon>
        <taxon>Terriglobia</taxon>
        <taxon>Terriglobales</taxon>
        <taxon>Acidobacteriaceae</taxon>
        <taxon>Silvibacterium</taxon>
    </lineage>
</organism>
<evidence type="ECO:0000256" key="10">
    <source>
        <dbReference type="ARBA" id="ARBA00023204"/>
    </source>
</evidence>
<proteinExistence type="inferred from homology"/>
<dbReference type="PANTHER" id="PTHR10211:SF0">
    <property type="entry name" value="DEOXYRIBODIPYRIMIDINE PHOTO-LYASE"/>
    <property type="match status" value="1"/>
</dbReference>
<dbReference type="GO" id="GO:0003677">
    <property type="term" value="F:DNA binding"/>
    <property type="evidence" value="ECO:0007669"/>
    <property type="project" value="UniProtKB-KW"/>
</dbReference>
<sequence>MRKREAGTKNKVDTRNDVDTRSEVDSKHDAGPEFLAKLADDPRVTVRRGGAPLQAGKCVVYWMQRAERGIDNPAVDLAIKIGDELNLPVVVYFSAISNFPHANLRHYVFLNQGLADIEEDLAERNVTFLVRRPPNNSLEALLKETGAAMVIGDENPCREPERWRKVLAKRLELPFWTVDADVVVPSSVFPKHQYMLHIMRPRLNAELPKYLVALENTKAKHAWTKPRGFEQFNVREDVTAGWKNFDRSVKPVDSFIGGTHAALKRLQHFVRYQLADYDKQRNHPEIDGTSQMSPYLHFGHISPLTVALAVDEAVKEGHATQAARDSYINELIGWRELSVNFVKYVPNYDSIECAPEWAQKTLREHARDKRDPVYSLEQMERAETYDELWNAAQMQMVKMGWMHNYLRMYWAKKMLEWSPNPAKAWEWAVILNDKYELDGRDPNGYNGIAWAMGGVHDRPWFDRPIFGTIRYMSGASTGKKFDSKRYIRQVGS</sequence>
<dbReference type="PANTHER" id="PTHR10211">
    <property type="entry name" value="DEOXYRIBODIPYRIMIDINE PHOTOLYASE"/>
    <property type="match status" value="1"/>
</dbReference>
<dbReference type="EC" id="4.1.99.3" evidence="4"/>
<feature type="region of interest" description="Disordered" evidence="14">
    <location>
        <begin position="1"/>
        <end position="29"/>
    </location>
</feature>